<protein>
    <submittedName>
        <fullName evidence="1">Uncharacterized protein</fullName>
    </submittedName>
</protein>
<proteinExistence type="predicted"/>
<keyword evidence="2" id="KW-1185">Reference proteome</keyword>
<gene>
    <name evidence="1" type="ORF">ECRASSUSDP1_LOCUS26037</name>
</gene>
<dbReference type="EMBL" id="CAMPGE010026842">
    <property type="protein sequence ID" value="CAI2384507.1"/>
    <property type="molecule type" value="Genomic_DNA"/>
</dbReference>
<reference evidence="1" key="1">
    <citation type="submission" date="2023-07" db="EMBL/GenBank/DDBJ databases">
        <authorList>
            <consortium name="AG Swart"/>
            <person name="Singh M."/>
            <person name="Singh A."/>
            <person name="Seah K."/>
            <person name="Emmerich C."/>
        </authorList>
    </citation>
    <scope>NUCLEOTIDE SEQUENCE</scope>
    <source>
        <strain evidence="1">DP1</strain>
    </source>
</reference>
<sequence>MSVPCFHIKCENLSVMYCCDHKAPLCMNCKQDQHYKCNHEHMIPAEVLEVQINKIIDLMATTKKLFYNFSFEDDYAEAAIKIKNITISINEIEARVNKAIMDKDFLSFPKHQQDIIDLRQRIDDDENIKLAMSQIFQQLVKKKKIDKGFNLTRKIEAEKANQTDESDTKPDIEETKNEVTVDIIDPDSTSELENLRKKHFQTKGVIHCDSDITLDFQNEKCIDFIHDSIKNNVKMIEVDQFRFTNLPSKSELLSSYLDKCIPKRLCNSVELNCHEDSSSVEIIEYKSSLEKLMISEIPELTIHKFILSKDDLYWLSDLCSDDQTIRILHCFVQTDTQKDPISPQKTAPQLRVITLDIKNDSKFEDVANILITGLPT</sequence>
<dbReference type="AlphaFoldDB" id="A0AAD1Y4G4"/>
<organism evidence="1 2">
    <name type="scientific">Euplotes crassus</name>
    <dbReference type="NCBI Taxonomy" id="5936"/>
    <lineage>
        <taxon>Eukaryota</taxon>
        <taxon>Sar</taxon>
        <taxon>Alveolata</taxon>
        <taxon>Ciliophora</taxon>
        <taxon>Intramacronucleata</taxon>
        <taxon>Spirotrichea</taxon>
        <taxon>Hypotrichia</taxon>
        <taxon>Euplotida</taxon>
        <taxon>Euplotidae</taxon>
        <taxon>Moneuplotes</taxon>
    </lineage>
</organism>
<dbReference type="Proteomes" id="UP001295684">
    <property type="component" value="Unassembled WGS sequence"/>
</dbReference>
<evidence type="ECO:0000313" key="1">
    <source>
        <dbReference type="EMBL" id="CAI2384507.1"/>
    </source>
</evidence>
<evidence type="ECO:0000313" key="2">
    <source>
        <dbReference type="Proteomes" id="UP001295684"/>
    </source>
</evidence>
<comment type="caution">
    <text evidence="1">The sequence shown here is derived from an EMBL/GenBank/DDBJ whole genome shotgun (WGS) entry which is preliminary data.</text>
</comment>
<accession>A0AAD1Y4G4</accession>
<name>A0AAD1Y4G4_EUPCR</name>